<dbReference type="Gene3D" id="3.30.420.10">
    <property type="entry name" value="Ribonuclease H-like superfamily/Ribonuclease H"/>
    <property type="match status" value="1"/>
</dbReference>
<dbReference type="PROSITE" id="PS50879">
    <property type="entry name" value="RNASE_H_1"/>
    <property type="match status" value="1"/>
</dbReference>
<dbReference type="AlphaFoldDB" id="A0AAF0PS35"/>
<protein>
    <recommendedName>
        <fullName evidence="1">RNase H type-1 domain-containing protein</fullName>
    </recommendedName>
</protein>
<dbReference type="SUPFAM" id="SSF53098">
    <property type="entry name" value="Ribonuclease H-like"/>
    <property type="match status" value="1"/>
</dbReference>
<evidence type="ECO:0000313" key="3">
    <source>
        <dbReference type="Proteomes" id="UP001234989"/>
    </source>
</evidence>
<evidence type="ECO:0000259" key="1">
    <source>
        <dbReference type="PROSITE" id="PS50879"/>
    </source>
</evidence>
<dbReference type="EMBL" id="CP133612">
    <property type="protein sequence ID" value="WMV08885.1"/>
    <property type="molecule type" value="Genomic_DNA"/>
</dbReference>
<dbReference type="Proteomes" id="UP001234989">
    <property type="component" value="Chromosome 1"/>
</dbReference>
<dbReference type="PANTHER" id="PTHR47723:SF7">
    <property type="entry name" value="RNASE H FAMILY PROTEIN"/>
    <property type="match status" value="1"/>
</dbReference>
<organism evidence="2 3">
    <name type="scientific">Solanum verrucosum</name>
    <dbReference type="NCBI Taxonomy" id="315347"/>
    <lineage>
        <taxon>Eukaryota</taxon>
        <taxon>Viridiplantae</taxon>
        <taxon>Streptophyta</taxon>
        <taxon>Embryophyta</taxon>
        <taxon>Tracheophyta</taxon>
        <taxon>Spermatophyta</taxon>
        <taxon>Magnoliopsida</taxon>
        <taxon>eudicotyledons</taxon>
        <taxon>Gunneridae</taxon>
        <taxon>Pentapetalae</taxon>
        <taxon>asterids</taxon>
        <taxon>lamiids</taxon>
        <taxon>Solanales</taxon>
        <taxon>Solanaceae</taxon>
        <taxon>Solanoideae</taxon>
        <taxon>Solaneae</taxon>
        <taxon>Solanum</taxon>
    </lineage>
</organism>
<feature type="domain" description="RNase H type-1" evidence="1">
    <location>
        <begin position="22"/>
        <end position="83"/>
    </location>
</feature>
<proteinExistence type="predicted"/>
<reference evidence="2" key="1">
    <citation type="submission" date="2023-08" db="EMBL/GenBank/DDBJ databases">
        <title>A de novo genome assembly of Solanum verrucosum Schlechtendal, a Mexican diploid species geographically isolated from the other diploid A-genome species in potato relatives.</title>
        <authorList>
            <person name="Hosaka K."/>
        </authorList>
    </citation>
    <scope>NUCLEOTIDE SEQUENCE</scope>
    <source>
        <tissue evidence="2">Young leaves</tissue>
    </source>
</reference>
<dbReference type="PANTHER" id="PTHR47723">
    <property type="entry name" value="OS05G0353850 PROTEIN"/>
    <property type="match status" value="1"/>
</dbReference>
<name>A0AAF0PS35_SOLVR</name>
<dbReference type="CDD" id="cd06222">
    <property type="entry name" value="RNase_H_like"/>
    <property type="match status" value="1"/>
</dbReference>
<dbReference type="InterPro" id="IPR053151">
    <property type="entry name" value="RNase_H-like"/>
</dbReference>
<dbReference type="GO" id="GO:0004523">
    <property type="term" value="F:RNA-DNA hybrid ribonuclease activity"/>
    <property type="evidence" value="ECO:0007669"/>
    <property type="project" value="InterPro"/>
</dbReference>
<dbReference type="InterPro" id="IPR002156">
    <property type="entry name" value="RNaseH_domain"/>
</dbReference>
<dbReference type="InterPro" id="IPR044730">
    <property type="entry name" value="RNase_H-like_dom_plant"/>
</dbReference>
<evidence type="ECO:0000313" key="2">
    <source>
        <dbReference type="EMBL" id="WMV08885.1"/>
    </source>
</evidence>
<keyword evidence="3" id="KW-1185">Reference proteome</keyword>
<gene>
    <name evidence="2" type="ORF">MTR67_002270</name>
</gene>
<accession>A0AAF0PS35</accession>
<dbReference type="InterPro" id="IPR012337">
    <property type="entry name" value="RNaseH-like_sf"/>
</dbReference>
<sequence>MQFGGNFFHDIKTTKVSWFKLPTNVFKINSDGSALDNPGKMGAGGIVRDAQGDLIYAYATPLGHGTNNQAEIEAAQWDLYLGV</sequence>
<dbReference type="GO" id="GO:0003676">
    <property type="term" value="F:nucleic acid binding"/>
    <property type="evidence" value="ECO:0007669"/>
    <property type="project" value="InterPro"/>
</dbReference>
<dbReference type="InterPro" id="IPR036397">
    <property type="entry name" value="RNaseH_sf"/>
</dbReference>